<gene>
    <name evidence="6" type="ORF">FKR81_09625</name>
</gene>
<evidence type="ECO:0000259" key="5">
    <source>
        <dbReference type="Pfam" id="PF01370"/>
    </source>
</evidence>
<name>A0A563EY32_9PSEU</name>
<dbReference type="GO" id="GO:0033320">
    <property type="term" value="P:UDP-D-xylose biosynthetic process"/>
    <property type="evidence" value="ECO:0007669"/>
    <property type="project" value="UniProtKB-UniPathway"/>
</dbReference>
<dbReference type="InterPro" id="IPR001509">
    <property type="entry name" value="Epimerase_deHydtase"/>
</dbReference>
<dbReference type="GO" id="GO:0005737">
    <property type="term" value="C:cytoplasm"/>
    <property type="evidence" value="ECO:0007669"/>
    <property type="project" value="TreeGrafter"/>
</dbReference>
<protein>
    <submittedName>
        <fullName evidence="6">NAD-dependent epimerase/dehydratase family protein</fullName>
    </submittedName>
</protein>
<proteinExistence type="predicted"/>
<evidence type="ECO:0000256" key="2">
    <source>
        <dbReference type="ARBA" id="ARBA00022793"/>
    </source>
</evidence>
<keyword evidence="4" id="KW-0456">Lyase</keyword>
<dbReference type="RefSeq" id="WP_146350625.1">
    <property type="nucleotide sequence ID" value="NZ_VOBR01000005.1"/>
</dbReference>
<dbReference type="AlphaFoldDB" id="A0A563EY32"/>
<dbReference type="PANTHER" id="PTHR43078">
    <property type="entry name" value="UDP-GLUCURONIC ACID DECARBOXYLASE-RELATED"/>
    <property type="match status" value="1"/>
</dbReference>
<dbReference type="GO" id="GO:0048040">
    <property type="term" value="F:UDP-glucuronate decarboxylase activity"/>
    <property type="evidence" value="ECO:0007669"/>
    <property type="project" value="TreeGrafter"/>
</dbReference>
<reference evidence="6 7" key="1">
    <citation type="submission" date="2019-07" db="EMBL/GenBank/DDBJ databases">
        <title>Lentzea xizangensis sp. nov., isolated from Qinghai-Tibetan Plateau Soils.</title>
        <authorList>
            <person name="Huang J."/>
        </authorList>
    </citation>
    <scope>NUCLEOTIDE SEQUENCE [LARGE SCALE GENOMIC DNA]</scope>
    <source>
        <strain evidence="6 7">FXJ1.1311</strain>
    </source>
</reference>
<comment type="caution">
    <text evidence="6">The sequence shown here is derived from an EMBL/GenBank/DDBJ whole genome shotgun (WGS) entry which is preliminary data.</text>
</comment>
<dbReference type="EMBL" id="VOBR01000005">
    <property type="protein sequence ID" value="TWP52569.1"/>
    <property type="molecule type" value="Genomic_DNA"/>
</dbReference>
<evidence type="ECO:0000313" key="6">
    <source>
        <dbReference type="EMBL" id="TWP52569.1"/>
    </source>
</evidence>
<dbReference type="Proteomes" id="UP000316639">
    <property type="component" value="Unassembled WGS sequence"/>
</dbReference>
<evidence type="ECO:0000313" key="7">
    <source>
        <dbReference type="Proteomes" id="UP000316639"/>
    </source>
</evidence>
<dbReference type="OrthoDB" id="9801785at2"/>
<feature type="domain" description="NAD-dependent epimerase/dehydratase" evidence="5">
    <location>
        <begin position="3"/>
        <end position="244"/>
    </location>
</feature>
<dbReference type="Gene3D" id="3.40.50.720">
    <property type="entry name" value="NAD(P)-binding Rossmann-like Domain"/>
    <property type="match status" value="1"/>
</dbReference>
<accession>A0A563EY32</accession>
<dbReference type="GO" id="GO:0042732">
    <property type="term" value="P:D-xylose metabolic process"/>
    <property type="evidence" value="ECO:0007669"/>
    <property type="project" value="InterPro"/>
</dbReference>
<keyword evidence="2" id="KW-0210">Decarboxylase</keyword>
<sequence>MKILVTGGAGFIGSHLTERLLADGHEVTVLDLMTTGRAENLAPVADHPALSVIKGSVTNSSTVDRCVSSVDAVYHLAAAVGLFTILDKTLLSLRTNIRGTENVVDAAYRYGTRLLVASTSEVYGKNTKVGLTEDDDRIIGSPLVSRWSYAEAKAVDETLTHIYARELGLRAVIVRLFNTVGPRQSGRYGMVVPRFVGQALAGEPLTVYGTGQQIRCFCHVADVVPALIALLEDDTATAQVFNVGSSEQVTISDLAKRIIATTGSRSEITYVPYGEAYGEGYEDMLRRVPDCSRAEQQIGFRPRRTLDDIIASVVEDVTAQPLGA</sequence>
<dbReference type="UniPathway" id="UPA00796">
    <property type="reaction ID" value="UER00771"/>
</dbReference>
<evidence type="ECO:0000256" key="1">
    <source>
        <dbReference type="ARBA" id="ARBA00001911"/>
    </source>
</evidence>
<evidence type="ECO:0000256" key="3">
    <source>
        <dbReference type="ARBA" id="ARBA00023027"/>
    </source>
</evidence>
<keyword evidence="3" id="KW-0520">NAD</keyword>
<dbReference type="Pfam" id="PF01370">
    <property type="entry name" value="Epimerase"/>
    <property type="match status" value="1"/>
</dbReference>
<dbReference type="InterPro" id="IPR044516">
    <property type="entry name" value="UXS-like"/>
</dbReference>
<evidence type="ECO:0000256" key="4">
    <source>
        <dbReference type="ARBA" id="ARBA00023239"/>
    </source>
</evidence>
<dbReference type="GO" id="GO:0070403">
    <property type="term" value="F:NAD+ binding"/>
    <property type="evidence" value="ECO:0007669"/>
    <property type="project" value="InterPro"/>
</dbReference>
<keyword evidence="7" id="KW-1185">Reference proteome</keyword>
<comment type="cofactor">
    <cofactor evidence="1">
        <name>NAD(+)</name>
        <dbReference type="ChEBI" id="CHEBI:57540"/>
    </cofactor>
</comment>
<dbReference type="SUPFAM" id="SSF51735">
    <property type="entry name" value="NAD(P)-binding Rossmann-fold domains"/>
    <property type="match status" value="1"/>
</dbReference>
<dbReference type="PANTHER" id="PTHR43078:SF6">
    <property type="entry name" value="UDP-GLUCURONIC ACID DECARBOXYLASE 1"/>
    <property type="match status" value="1"/>
</dbReference>
<dbReference type="InterPro" id="IPR036291">
    <property type="entry name" value="NAD(P)-bd_dom_sf"/>
</dbReference>
<organism evidence="6 7">
    <name type="scientific">Lentzea tibetensis</name>
    <dbReference type="NCBI Taxonomy" id="2591470"/>
    <lineage>
        <taxon>Bacteria</taxon>
        <taxon>Bacillati</taxon>
        <taxon>Actinomycetota</taxon>
        <taxon>Actinomycetes</taxon>
        <taxon>Pseudonocardiales</taxon>
        <taxon>Pseudonocardiaceae</taxon>
        <taxon>Lentzea</taxon>
    </lineage>
</organism>